<dbReference type="InterPro" id="IPR011042">
    <property type="entry name" value="6-blade_b-propeller_TolB-like"/>
</dbReference>
<evidence type="ECO:0000313" key="3">
    <source>
        <dbReference type="EMBL" id="MCW9706366.1"/>
    </source>
</evidence>
<keyword evidence="1" id="KW-0732">Signal</keyword>
<dbReference type="PANTHER" id="PTHR33546:SF1">
    <property type="entry name" value="LARGE, MULTIFUNCTIONAL SECRETED PROTEIN"/>
    <property type="match status" value="1"/>
</dbReference>
<protein>
    <recommendedName>
        <fullName evidence="2">DUF7133 domain-containing protein</fullName>
    </recommendedName>
</protein>
<dbReference type="RefSeq" id="WP_265765071.1">
    <property type="nucleotide sequence ID" value="NZ_JAGGJA010000003.1"/>
</dbReference>
<organism evidence="3 4">
    <name type="scientific">Fodinibius salsisoli</name>
    <dbReference type="NCBI Taxonomy" id="2820877"/>
    <lineage>
        <taxon>Bacteria</taxon>
        <taxon>Pseudomonadati</taxon>
        <taxon>Balneolota</taxon>
        <taxon>Balneolia</taxon>
        <taxon>Balneolales</taxon>
        <taxon>Balneolaceae</taxon>
        <taxon>Fodinibius</taxon>
    </lineage>
</organism>
<dbReference type="Pfam" id="PF23500">
    <property type="entry name" value="DUF7133"/>
    <property type="match status" value="1"/>
</dbReference>
<evidence type="ECO:0000256" key="1">
    <source>
        <dbReference type="ARBA" id="ARBA00022729"/>
    </source>
</evidence>
<dbReference type="PANTHER" id="PTHR33546">
    <property type="entry name" value="LARGE, MULTIFUNCTIONAL SECRETED PROTEIN-RELATED"/>
    <property type="match status" value="1"/>
</dbReference>
<dbReference type="Gene3D" id="2.120.10.30">
    <property type="entry name" value="TolB, C-terminal domain"/>
    <property type="match status" value="1"/>
</dbReference>
<evidence type="ECO:0000313" key="4">
    <source>
        <dbReference type="Proteomes" id="UP001207918"/>
    </source>
</evidence>
<dbReference type="Proteomes" id="UP001207918">
    <property type="component" value="Unassembled WGS sequence"/>
</dbReference>
<comment type="caution">
    <text evidence="3">The sequence shown here is derived from an EMBL/GenBank/DDBJ whole genome shotgun (WGS) entry which is preliminary data.</text>
</comment>
<gene>
    <name evidence="3" type="ORF">J6I44_05850</name>
</gene>
<name>A0ABT3PKA1_9BACT</name>
<reference evidence="3 4" key="1">
    <citation type="submission" date="2021-03" db="EMBL/GenBank/DDBJ databases">
        <title>Aliifodinibius sp. nov., a new bacterium isolated from saline soil.</title>
        <authorList>
            <person name="Galisteo C."/>
            <person name="De La Haba R."/>
            <person name="Sanchez-Porro C."/>
            <person name="Ventosa A."/>
        </authorList>
    </citation>
    <scope>NUCLEOTIDE SEQUENCE [LARGE SCALE GENOMIC DNA]</scope>
    <source>
        <strain evidence="3 4">1BSP15-2V2</strain>
    </source>
</reference>
<accession>A0ABT3PKA1</accession>
<dbReference type="InterPro" id="IPR014755">
    <property type="entry name" value="Cu-Rt/internalin_Ig-like"/>
</dbReference>
<sequence length="478" mass="53846">MILGCQPIEQQAEGPAYRVETIDTPEGLSVETGGLDFLPDGRLIACFRRGEVMIYDEKTQEWALFAHGLQDPLWIKALSNDKVLVMQRSELTEIIDSDQDGKADKFRTITDDFGMSGNYAEFAYGPEIDKEGNYYIALNTASAMAGVYDITRGEFSPIGRNGRMYSAVPYRGWMLKVKPDGTTIPWASGLRSPNGLEFNDEGDLFVPDNQGDWLGTSKLYHVEKGNFYGHVPSLVWEEGFEDIEPLKLPVPVLNKMRTKAAILFPHGFLANSPTQPLVDRTEGKFGPFTGQMFIGEMNHKRIMRVMLEKVQGEYQGAVVSFLDSTGLNIGNNRLAFSPNGDLWVGQTDHGWPGDQGIQKISWNGKVPMEVKKMSLTKEGFELTFTKPVNAQVANNPENYHFERYYYKYNQAYGSDRYGIETIKVTDAKVADDDKSVRLTLEKLDTGFIYDLQLKEFASGKGEALVHNRLFYTLNYLKE</sequence>
<dbReference type="Gene3D" id="2.60.40.1220">
    <property type="match status" value="1"/>
</dbReference>
<dbReference type="SUPFAM" id="SSF63829">
    <property type="entry name" value="Calcium-dependent phosphotriesterase"/>
    <property type="match status" value="1"/>
</dbReference>
<keyword evidence="4" id="KW-1185">Reference proteome</keyword>
<feature type="domain" description="DUF7133" evidence="2">
    <location>
        <begin position="56"/>
        <end position="344"/>
    </location>
</feature>
<evidence type="ECO:0000259" key="2">
    <source>
        <dbReference type="Pfam" id="PF23500"/>
    </source>
</evidence>
<dbReference type="EMBL" id="JAGGJA010000003">
    <property type="protein sequence ID" value="MCW9706366.1"/>
    <property type="molecule type" value="Genomic_DNA"/>
</dbReference>
<proteinExistence type="predicted"/>
<dbReference type="InterPro" id="IPR055557">
    <property type="entry name" value="DUF7133"/>
</dbReference>